<keyword evidence="3" id="KW-1185">Reference proteome</keyword>
<protein>
    <submittedName>
        <fullName evidence="2">Extradiol dioxygenase</fullName>
    </submittedName>
</protein>
<dbReference type="SUPFAM" id="SSF53213">
    <property type="entry name" value="LigB-like"/>
    <property type="match status" value="1"/>
</dbReference>
<sequence length="280" mass="30214">MTEQGRIVGAFTTSHSPGLTGFPERAEPAQRKAVDDAFTEVRRRIDALEPDAIIAVSVEHFTNFFLGNLPAFAVGTSEGYLGPVTAEMAEFLRVPQHIYTGAAELGRHVYEFALRSEFDPALVEGGMAFDENFCVPLKHLDPESRIPLVPVIVNGVNPPWPTPRRCFAFGQMLRSAVESQAVARRVVVLGTGGLSHWVGTPESGSVNETFDRDFLRRLEDGDAAALTAYSDEEIDAAGNGAHEIRTWLVTAGAAGTGFDTLAYEPVPAWLTGTAVTAARL</sequence>
<dbReference type="InterPro" id="IPR004183">
    <property type="entry name" value="Xdiol_dOase_suB"/>
</dbReference>
<keyword evidence="2" id="KW-0223">Dioxygenase</keyword>
<name>A0ABN2ADT3_9ACTN</name>
<dbReference type="GO" id="GO:0051213">
    <property type="term" value="F:dioxygenase activity"/>
    <property type="evidence" value="ECO:0007669"/>
    <property type="project" value="UniProtKB-KW"/>
</dbReference>
<dbReference type="EMBL" id="BAAAOR010000015">
    <property type="protein sequence ID" value="GAA1517041.1"/>
    <property type="molecule type" value="Genomic_DNA"/>
</dbReference>
<organism evidence="2 3">
    <name type="scientific">Nocardioides humi</name>
    <dbReference type="NCBI Taxonomy" id="449461"/>
    <lineage>
        <taxon>Bacteria</taxon>
        <taxon>Bacillati</taxon>
        <taxon>Actinomycetota</taxon>
        <taxon>Actinomycetes</taxon>
        <taxon>Propionibacteriales</taxon>
        <taxon>Nocardioidaceae</taxon>
        <taxon>Nocardioides</taxon>
    </lineage>
</organism>
<feature type="domain" description="Extradiol ring-cleavage dioxygenase class III enzyme subunit B" evidence="1">
    <location>
        <begin position="10"/>
        <end position="269"/>
    </location>
</feature>
<evidence type="ECO:0000313" key="3">
    <source>
        <dbReference type="Proteomes" id="UP001500842"/>
    </source>
</evidence>
<dbReference type="Pfam" id="PF02900">
    <property type="entry name" value="LigB"/>
    <property type="match status" value="1"/>
</dbReference>
<dbReference type="CDD" id="cd07359">
    <property type="entry name" value="PCA_45_Doxase_B_like"/>
    <property type="match status" value="1"/>
</dbReference>
<accession>A0ABN2ADT3</accession>
<comment type="caution">
    <text evidence="2">The sequence shown here is derived from an EMBL/GenBank/DDBJ whole genome shotgun (WGS) entry which is preliminary data.</text>
</comment>
<reference evidence="2 3" key="1">
    <citation type="journal article" date="2019" name="Int. J. Syst. Evol. Microbiol.">
        <title>The Global Catalogue of Microorganisms (GCM) 10K type strain sequencing project: providing services to taxonomists for standard genome sequencing and annotation.</title>
        <authorList>
            <consortium name="The Broad Institute Genomics Platform"/>
            <consortium name="The Broad Institute Genome Sequencing Center for Infectious Disease"/>
            <person name="Wu L."/>
            <person name="Ma J."/>
        </authorList>
    </citation>
    <scope>NUCLEOTIDE SEQUENCE [LARGE SCALE GENOMIC DNA]</scope>
    <source>
        <strain evidence="2 3">JCM 14942</strain>
    </source>
</reference>
<proteinExistence type="predicted"/>
<dbReference type="RefSeq" id="WP_344112046.1">
    <property type="nucleotide sequence ID" value="NZ_BAAAOR010000015.1"/>
</dbReference>
<keyword evidence="2" id="KW-0560">Oxidoreductase</keyword>
<gene>
    <name evidence="2" type="ORF">GCM10009788_21540</name>
</gene>
<evidence type="ECO:0000259" key="1">
    <source>
        <dbReference type="Pfam" id="PF02900"/>
    </source>
</evidence>
<dbReference type="Proteomes" id="UP001500842">
    <property type="component" value="Unassembled WGS sequence"/>
</dbReference>
<dbReference type="Gene3D" id="3.40.830.10">
    <property type="entry name" value="LigB-like"/>
    <property type="match status" value="1"/>
</dbReference>
<evidence type="ECO:0000313" key="2">
    <source>
        <dbReference type="EMBL" id="GAA1517041.1"/>
    </source>
</evidence>